<proteinExistence type="predicted"/>
<reference evidence="2" key="1">
    <citation type="submission" date="2024-07" db="EMBL/GenBank/DDBJ databases">
        <title>Two chromosome-level genome assemblies of Korean endemic species Abeliophyllum distichum and Forsythia ovata (Oleaceae).</title>
        <authorList>
            <person name="Jang H."/>
        </authorList>
    </citation>
    <scope>NUCLEOTIDE SEQUENCE [LARGE SCALE GENOMIC DNA]</scope>
</reference>
<comment type="caution">
    <text evidence="1">The sequence shown here is derived from an EMBL/GenBank/DDBJ whole genome shotgun (WGS) entry which is preliminary data.</text>
</comment>
<name>A0ABD1V7Z1_9LAMI</name>
<accession>A0ABD1V7Z1</accession>
<dbReference type="Proteomes" id="UP001604336">
    <property type="component" value="Unassembled WGS sequence"/>
</dbReference>
<sequence length="158" mass="18018">MFGFNRTLLLVYWSSTKIVNRDGTNGVELLLMWFGKRFTENLEDNFARLGFFKGRATWVNGVNMVTNIKKMAHEFFSFKRLGNLLIVEGKFCFVTNDLVLQSETVMKNEAAQNTIGGRIRDVGMGGIGNITFLLLYFKGARVEAGMLHFLRCSAIRTW</sequence>
<protein>
    <submittedName>
        <fullName evidence="1">Uncharacterized protein</fullName>
    </submittedName>
</protein>
<gene>
    <name evidence="1" type="ORF">Adt_06812</name>
</gene>
<dbReference type="EMBL" id="JBFOLK010000002">
    <property type="protein sequence ID" value="KAL2533461.1"/>
    <property type="molecule type" value="Genomic_DNA"/>
</dbReference>
<evidence type="ECO:0000313" key="2">
    <source>
        <dbReference type="Proteomes" id="UP001604336"/>
    </source>
</evidence>
<evidence type="ECO:0000313" key="1">
    <source>
        <dbReference type="EMBL" id="KAL2533461.1"/>
    </source>
</evidence>
<keyword evidence="2" id="KW-1185">Reference proteome</keyword>
<dbReference type="AlphaFoldDB" id="A0ABD1V7Z1"/>
<organism evidence="1 2">
    <name type="scientific">Abeliophyllum distichum</name>
    <dbReference type="NCBI Taxonomy" id="126358"/>
    <lineage>
        <taxon>Eukaryota</taxon>
        <taxon>Viridiplantae</taxon>
        <taxon>Streptophyta</taxon>
        <taxon>Embryophyta</taxon>
        <taxon>Tracheophyta</taxon>
        <taxon>Spermatophyta</taxon>
        <taxon>Magnoliopsida</taxon>
        <taxon>eudicotyledons</taxon>
        <taxon>Gunneridae</taxon>
        <taxon>Pentapetalae</taxon>
        <taxon>asterids</taxon>
        <taxon>lamiids</taxon>
        <taxon>Lamiales</taxon>
        <taxon>Oleaceae</taxon>
        <taxon>Forsythieae</taxon>
        <taxon>Abeliophyllum</taxon>
    </lineage>
</organism>